<evidence type="ECO:0000313" key="2">
    <source>
        <dbReference type="EMBL" id="GJE26408.1"/>
    </source>
</evidence>
<keyword evidence="3" id="KW-1185">Reference proteome</keyword>
<organism evidence="2 3">
    <name type="scientific">Methylobacterium organophilum</name>
    <dbReference type="NCBI Taxonomy" id="410"/>
    <lineage>
        <taxon>Bacteria</taxon>
        <taxon>Pseudomonadati</taxon>
        <taxon>Pseudomonadota</taxon>
        <taxon>Alphaproteobacteria</taxon>
        <taxon>Hyphomicrobiales</taxon>
        <taxon>Methylobacteriaceae</taxon>
        <taxon>Methylobacterium</taxon>
    </lineage>
</organism>
<proteinExistence type="predicted"/>
<dbReference type="EMBL" id="BPQV01000003">
    <property type="protein sequence ID" value="GJE26408.1"/>
    <property type="molecule type" value="Genomic_DNA"/>
</dbReference>
<dbReference type="Gene3D" id="3.40.50.12080">
    <property type="match status" value="1"/>
</dbReference>
<accession>A0ABQ4T590</accession>
<dbReference type="Proteomes" id="UP001055156">
    <property type="component" value="Unassembled WGS sequence"/>
</dbReference>
<reference evidence="2" key="2">
    <citation type="submission" date="2021-08" db="EMBL/GenBank/DDBJ databases">
        <authorList>
            <person name="Tani A."/>
            <person name="Ola A."/>
            <person name="Ogura Y."/>
            <person name="Katsura K."/>
            <person name="Hayashi T."/>
        </authorList>
    </citation>
    <scope>NUCLEOTIDE SEQUENCE</scope>
    <source>
        <strain evidence="2">NBRC 15689</strain>
    </source>
</reference>
<dbReference type="RefSeq" id="WP_238310362.1">
    <property type="nucleotide sequence ID" value="NZ_BPQV01000003.1"/>
</dbReference>
<feature type="domain" description="Polysaccharide biosynthesis enzyme WcbI" evidence="1">
    <location>
        <begin position="30"/>
        <end position="234"/>
    </location>
</feature>
<evidence type="ECO:0000259" key="1">
    <source>
        <dbReference type="Pfam" id="PF18588"/>
    </source>
</evidence>
<sequence>MSTGLIRGAVAWLLPGRRPAEALSGPGPRIAVIGNCQAEGVALSVATLLPGAQVRLFGLAGLRARRGGLETLVGELRAFDHVFVQALEPGSLPGSGPQALCEALPAARLYPSIVFSAFHPDAIYVGAAGGRLVPSPLHTYHSAIVLFGFLRGLTPGRVAALFRRDVMVRLGYFAAWDSCASDLVRASRAVGFDLSGEIARWARRGVFMRNINHPSIGVLGEVAARLLREAGFQPADIDVGDYVPDPLLDGVVWPVYPPIAEFYGVAGSTLFKGRRPSGGMAPSYDLDRLIAESFALYETTARAQLRCHRTDLWDGIPEIRALFDGGA</sequence>
<reference evidence="2" key="1">
    <citation type="journal article" date="2021" name="Front. Microbiol.">
        <title>Comprehensive Comparative Genomics and Phenotyping of Methylobacterium Species.</title>
        <authorList>
            <person name="Alessa O."/>
            <person name="Ogura Y."/>
            <person name="Fujitani Y."/>
            <person name="Takami H."/>
            <person name="Hayashi T."/>
            <person name="Sahin N."/>
            <person name="Tani A."/>
        </authorList>
    </citation>
    <scope>NUCLEOTIDE SEQUENCE</scope>
    <source>
        <strain evidence="2">NBRC 15689</strain>
    </source>
</reference>
<dbReference type="InterPro" id="IPR041307">
    <property type="entry name" value="WcbI"/>
</dbReference>
<name>A0ABQ4T590_METOR</name>
<gene>
    <name evidence="2" type="ORF">LKMONMHP_1259</name>
</gene>
<protein>
    <recommendedName>
        <fullName evidence="1">Polysaccharide biosynthesis enzyme WcbI domain-containing protein</fullName>
    </recommendedName>
</protein>
<comment type="caution">
    <text evidence="2">The sequence shown here is derived from an EMBL/GenBank/DDBJ whole genome shotgun (WGS) entry which is preliminary data.</text>
</comment>
<evidence type="ECO:0000313" key="3">
    <source>
        <dbReference type="Proteomes" id="UP001055156"/>
    </source>
</evidence>
<dbReference type="Pfam" id="PF18588">
    <property type="entry name" value="WcbI"/>
    <property type="match status" value="1"/>
</dbReference>